<feature type="chain" id="PRO_5009115265" evidence="1">
    <location>
        <begin position="19"/>
        <end position="255"/>
    </location>
</feature>
<dbReference type="OrthoDB" id="7457915at2759"/>
<keyword evidence="1" id="KW-0732">Signal</keyword>
<organism evidence="2">
    <name type="scientific">Pectinophora gossypiella</name>
    <name type="common">Cotton pink bollworm</name>
    <name type="synonym">Depressaria gossypiella</name>
    <dbReference type="NCBI Taxonomy" id="13191"/>
    <lineage>
        <taxon>Eukaryota</taxon>
        <taxon>Metazoa</taxon>
        <taxon>Ecdysozoa</taxon>
        <taxon>Arthropoda</taxon>
        <taxon>Hexapoda</taxon>
        <taxon>Insecta</taxon>
        <taxon>Pterygota</taxon>
        <taxon>Neoptera</taxon>
        <taxon>Endopterygota</taxon>
        <taxon>Lepidoptera</taxon>
        <taxon>Glossata</taxon>
        <taxon>Ditrysia</taxon>
        <taxon>Gelechioidea</taxon>
        <taxon>Gelechiidae</taxon>
        <taxon>Apatetrinae</taxon>
        <taxon>Pectinophora</taxon>
    </lineage>
</organism>
<dbReference type="Gene3D" id="3.15.10.30">
    <property type="entry name" value="Haemolymph juvenile hormone binding protein"/>
    <property type="match status" value="1"/>
</dbReference>
<proteinExistence type="predicted"/>
<dbReference type="AlphaFoldDB" id="A0A1E1W4P4"/>
<dbReference type="Pfam" id="PF06585">
    <property type="entry name" value="JHBP"/>
    <property type="match status" value="1"/>
</dbReference>
<accession>A0A1E1W4P4</accession>
<evidence type="ECO:0000256" key="1">
    <source>
        <dbReference type="SAM" id="SignalP"/>
    </source>
</evidence>
<dbReference type="PANTHER" id="PTHR11008:SF32">
    <property type="entry name" value="CIRCADIAN CLOCK-CONTROLLED PROTEIN DAYWAKE-RELATED"/>
    <property type="match status" value="1"/>
</dbReference>
<dbReference type="InterPro" id="IPR010562">
    <property type="entry name" value="Haemolymph_juvenile_hormone-bd"/>
</dbReference>
<reference evidence="2" key="1">
    <citation type="submission" date="2015-09" db="EMBL/GenBank/DDBJ databases">
        <title>De novo assembly of Pectinophora gossypiella (Pink Bollworm) gut transcriptome.</title>
        <authorList>
            <person name="Tassone E.E."/>
        </authorList>
    </citation>
    <scope>NUCLEOTIDE SEQUENCE</scope>
</reference>
<name>A0A1E1W4P4_PECGO</name>
<dbReference type="EMBL" id="GDQN01009101">
    <property type="protein sequence ID" value="JAT81953.1"/>
    <property type="molecule type" value="Transcribed_RNA"/>
</dbReference>
<dbReference type="InterPro" id="IPR038606">
    <property type="entry name" value="To_sf"/>
</dbReference>
<dbReference type="PANTHER" id="PTHR11008">
    <property type="entry name" value="PROTEIN TAKEOUT-LIKE PROTEIN"/>
    <property type="match status" value="1"/>
</dbReference>
<sequence length="255" mass="29164">MISAKIGLILFFSALALCEPAFVDTLPKCSIKDFECLRGLYQDMMTRSADGIPEIGMAPTDPFILKNETVSVLDMVHITMVDGVAKGVKNCIINKIRPDLDTKNFTMDFTCDWVIKGKYKVTSEPAAKEWLGGEVKGEGYGKVEIEKLRIKAGFEFFVRKDNGEVYLDYSYHGMKFAYQFGGIRLHTQNDFLYIGDQELSKQVISIFNDNWKFFISTFGRPFVLKGMDFFFNFTHIFYDNVPAKHFIIEDLSSYL</sequence>
<feature type="signal peptide" evidence="1">
    <location>
        <begin position="1"/>
        <end position="18"/>
    </location>
</feature>
<dbReference type="GO" id="GO:0005615">
    <property type="term" value="C:extracellular space"/>
    <property type="evidence" value="ECO:0007669"/>
    <property type="project" value="TreeGrafter"/>
</dbReference>
<dbReference type="SMART" id="SM00700">
    <property type="entry name" value="JHBP"/>
    <property type="match status" value="1"/>
</dbReference>
<gene>
    <name evidence="2" type="ORF">g.12680</name>
</gene>
<evidence type="ECO:0000313" key="2">
    <source>
        <dbReference type="EMBL" id="JAT81953.1"/>
    </source>
</evidence>
<protein>
    <submittedName>
        <fullName evidence="2">Uncharacterized protein</fullName>
    </submittedName>
</protein>